<accession>A0A9E7G1D5</accession>
<keyword evidence="3" id="KW-1185">Reference proteome</keyword>
<keyword evidence="1" id="KW-0812">Transmembrane</keyword>
<protein>
    <submittedName>
        <fullName evidence="2">Uncharacterized protein</fullName>
    </submittedName>
</protein>
<proteinExistence type="predicted"/>
<sequence>MHSLKKICPKQMPPNAQGLKIHLIAILAANLMIQLLFRFFFCFTVAFFEHSCCPRNIPFLYRQQRNMRKLFSLTGTAHRPLTTGDLLCRNLVQLFLCGRSKLS</sequence>
<name>A0A9E7G1D5_9LILI</name>
<dbReference type="Proteomes" id="UP001055439">
    <property type="component" value="Chromosome 5"/>
</dbReference>
<evidence type="ECO:0000313" key="3">
    <source>
        <dbReference type="Proteomes" id="UP001055439"/>
    </source>
</evidence>
<keyword evidence="1" id="KW-0472">Membrane</keyword>
<dbReference type="AlphaFoldDB" id="A0A9E7G1D5"/>
<evidence type="ECO:0000313" key="2">
    <source>
        <dbReference type="EMBL" id="URE03774.1"/>
    </source>
</evidence>
<dbReference type="OrthoDB" id="548564at2759"/>
<organism evidence="2 3">
    <name type="scientific">Musa troglodytarum</name>
    <name type="common">fe'i banana</name>
    <dbReference type="NCBI Taxonomy" id="320322"/>
    <lineage>
        <taxon>Eukaryota</taxon>
        <taxon>Viridiplantae</taxon>
        <taxon>Streptophyta</taxon>
        <taxon>Embryophyta</taxon>
        <taxon>Tracheophyta</taxon>
        <taxon>Spermatophyta</taxon>
        <taxon>Magnoliopsida</taxon>
        <taxon>Liliopsida</taxon>
        <taxon>Zingiberales</taxon>
        <taxon>Musaceae</taxon>
        <taxon>Musa</taxon>
    </lineage>
</organism>
<evidence type="ECO:0000256" key="1">
    <source>
        <dbReference type="SAM" id="Phobius"/>
    </source>
</evidence>
<feature type="transmembrane region" description="Helical" evidence="1">
    <location>
        <begin position="21"/>
        <end position="48"/>
    </location>
</feature>
<reference evidence="2" key="1">
    <citation type="submission" date="2022-05" db="EMBL/GenBank/DDBJ databases">
        <title>The Musa troglodytarum L. genome provides insights into the mechanism of non-climacteric behaviour and enrichment of carotenoids.</title>
        <authorList>
            <person name="Wang J."/>
        </authorList>
    </citation>
    <scope>NUCLEOTIDE SEQUENCE</scope>
    <source>
        <tissue evidence="2">Leaf</tissue>
    </source>
</reference>
<dbReference type="EMBL" id="CP097507">
    <property type="protein sequence ID" value="URE03774.1"/>
    <property type="molecule type" value="Genomic_DNA"/>
</dbReference>
<keyword evidence="1" id="KW-1133">Transmembrane helix</keyword>
<gene>
    <name evidence="2" type="ORF">MUK42_20293</name>
</gene>